<dbReference type="Proteomes" id="UP000197065">
    <property type="component" value="Unassembled WGS sequence"/>
</dbReference>
<reference evidence="2 3" key="1">
    <citation type="submission" date="2017-06" db="EMBL/GenBank/DDBJ databases">
        <authorList>
            <person name="Kim H.J."/>
            <person name="Triplett B.A."/>
        </authorList>
    </citation>
    <scope>NUCLEOTIDE SEQUENCE [LARGE SCALE GENOMIC DNA]</scope>
    <source>
        <strain evidence="2 3">B29T1</strain>
    </source>
</reference>
<dbReference type="Gene3D" id="1.10.340.30">
    <property type="entry name" value="Hypothetical protein, domain 2"/>
    <property type="match status" value="1"/>
</dbReference>
<gene>
    <name evidence="2" type="ORF">SAMN07250955_10396</name>
</gene>
<dbReference type="InterPro" id="IPR011257">
    <property type="entry name" value="DNA_glycosylase"/>
</dbReference>
<keyword evidence="1" id="KW-0862">Zinc</keyword>
<feature type="binding site" evidence="1">
    <location>
        <position position="152"/>
    </location>
    <ligand>
        <name>Zn(2+)</name>
        <dbReference type="ChEBI" id="CHEBI:29105"/>
    </ligand>
</feature>
<evidence type="ECO:0000256" key="1">
    <source>
        <dbReference type="PIRSR" id="PIRSR605019-1"/>
    </source>
</evidence>
<proteinExistence type="predicted"/>
<sequence>MPLVGDRSLFEFLTLEGAQAGLSWRTVLERRAAYREAFLDYEIEALAALSDDQLMERLANPGLVRNRLKIQSVRTNARAALPFIAQPGGLTAFLWAFAPAERNPVRAGPGTVPSETPESRLMSRDLRKAGFTFVGPTICYALMQATGMVNDHLKTCHRQSVCAAAPVLVPDVGSPHL</sequence>
<dbReference type="Pfam" id="PF03352">
    <property type="entry name" value="Adenine_glyco"/>
    <property type="match status" value="1"/>
</dbReference>
<accession>A0A212QSD7</accession>
<dbReference type="InterPro" id="IPR005019">
    <property type="entry name" value="Adenine_glyco"/>
</dbReference>
<dbReference type="EMBL" id="FYEH01000003">
    <property type="protein sequence ID" value="SNB62339.1"/>
    <property type="molecule type" value="Genomic_DNA"/>
</dbReference>
<feature type="binding site" evidence="1">
    <location>
        <position position="156"/>
    </location>
    <ligand>
        <name>Zn(2+)</name>
        <dbReference type="ChEBI" id="CHEBI:29105"/>
    </ligand>
</feature>
<dbReference type="AlphaFoldDB" id="A0A212QSD7"/>
<name>A0A212QSD7_9PROT</name>
<dbReference type="PANTHER" id="PTHR30037:SF4">
    <property type="entry name" value="DNA-3-METHYLADENINE GLYCOSYLASE I"/>
    <property type="match status" value="1"/>
</dbReference>
<keyword evidence="3" id="KW-1185">Reference proteome</keyword>
<keyword evidence="1" id="KW-0479">Metal-binding</keyword>
<organism evidence="2 3">
    <name type="scientific">Arboricoccus pini</name>
    <dbReference type="NCBI Taxonomy" id="1963835"/>
    <lineage>
        <taxon>Bacteria</taxon>
        <taxon>Pseudomonadati</taxon>
        <taxon>Pseudomonadota</taxon>
        <taxon>Alphaproteobacteria</taxon>
        <taxon>Geminicoccales</taxon>
        <taxon>Geminicoccaceae</taxon>
        <taxon>Arboricoccus</taxon>
    </lineage>
</organism>
<dbReference type="PANTHER" id="PTHR30037">
    <property type="entry name" value="DNA-3-METHYLADENINE GLYCOSYLASE 1"/>
    <property type="match status" value="1"/>
</dbReference>
<evidence type="ECO:0000313" key="2">
    <source>
        <dbReference type="EMBL" id="SNB62339.1"/>
    </source>
</evidence>
<evidence type="ECO:0000313" key="3">
    <source>
        <dbReference type="Proteomes" id="UP000197065"/>
    </source>
</evidence>
<dbReference type="SUPFAM" id="SSF48150">
    <property type="entry name" value="DNA-glycosylase"/>
    <property type="match status" value="1"/>
</dbReference>
<dbReference type="InterPro" id="IPR052891">
    <property type="entry name" value="DNA-3mA_glycosylase"/>
</dbReference>
<dbReference type="GO" id="GO:0006284">
    <property type="term" value="P:base-excision repair"/>
    <property type="evidence" value="ECO:0007669"/>
    <property type="project" value="InterPro"/>
</dbReference>
<dbReference type="GO" id="GO:0008725">
    <property type="term" value="F:DNA-3-methyladenine glycosylase activity"/>
    <property type="evidence" value="ECO:0007669"/>
    <property type="project" value="InterPro"/>
</dbReference>
<protein>
    <submittedName>
        <fullName evidence="2">DNA-3-methyladenine glycosylase I</fullName>
    </submittedName>
</protein>
<dbReference type="GO" id="GO:0046872">
    <property type="term" value="F:metal ion binding"/>
    <property type="evidence" value="ECO:0007669"/>
    <property type="project" value="UniProtKB-KW"/>
</dbReference>